<keyword evidence="2" id="KW-0812">Transmembrane</keyword>
<organism evidence="3 4">
    <name type="scientific">Gibberella nygamai</name>
    <name type="common">Bean root rot disease fungus</name>
    <name type="synonym">Fusarium nygamai</name>
    <dbReference type="NCBI Taxonomy" id="42673"/>
    <lineage>
        <taxon>Eukaryota</taxon>
        <taxon>Fungi</taxon>
        <taxon>Dikarya</taxon>
        <taxon>Ascomycota</taxon>
        <taxon>Pezizomycotina</taxon>
        <taxon>Sordariomycetes</taxon>
        <taxon>Hypocreomycetidae</taxon>
        <taxon>Hypocreales</taxon>
        <taxon>Nectriaceae</taxon>
        <taxon>Fusarium</taxon>
        <taxon>Fusarium fujikuroi species complex</taxon>
    </lineage>
</organism>
<feature type="transmembrane region" description="Helical" evidence="2">
    <location>
        <begin position="124"/>
        <end position="144"/>
    </location>
</feature>
<dbReference type="Pfam" id="PF11374">
    <property type="entry name" value="DUF3176"/>
    <property type="match status" value="1"/>
</dbReference>
<evidence type="ECO:0000313" key="4">
    <source>
        <dbReference type="Proteomes" id="UP000236664"/>
    </source>
</evidence>
<dbReference type="EMBL" id="MTQA01000018">
    <property type="protein sequence ID" value="PNP86014.1"/>
    <property type="molecule type" value="Genomic_DNA"/>
</dbReference>
<feature type="transmembrane region" description="Helical" evidence="2">
    <location>
        <begin position="164"/>
        <end position="186"/>
    </location>
</feature>
<reference evidence="3 4" key="1">
    <citation type="submission" date="2017-06" db="EMBL/GenBank/DDBJ databases">
        <title>Genome of Fusarium nygamai isolate CS10214.</title>
        <authorList>
            <person name="Gardiner D.M."/>
            <person name="Obanor F."/>
            <person name="Kazan K."/>
        </authorList>
    </citation>
    <scope>NUCLEOTIDE SEQUENCE [LARGE SCALE GENOMIC DNA]</scope>
    <source>
        <strain evidence="3 4">CS10214</strain>
    </source>
</reference>
<dbReference type="OrthoDB" id="5061330at2759"/>
<keyword evidence="2" id="KW-1133">Transmembrane helix</keyword>
<name>A0A2K0WUS7_GIBNY</name>
<dbReference type="PANTHER" id="PTHR35394:SF5">
    <property type="entry name" value="DUF3176 DOMAIN-CONTAINING PROTEIN"/>
    <property type="match status" value="1"/>
</dbReference>
<dbReference type="InterPro" id="IPR021514">
    <property type="entry name" value="DUF3176"/>
</dbReference>
<comment type="caution">
    <text evidence="3">The sequence shown here is derived from an EMBL/GenBank/DDBJ whole genome shotgun (WGS) entry which is preliminary data.</text>
</comment>
<dbReference type="AlphaFoldDB" id="A0A2K0WUS7"/>
<evidence type="ECO:0000256" key="1">
    <source>
        <dbReference type="SAM" id="MobiDB-lite"/>
    </source>
</evidence>
<gene>
    <name evidence="3" type="ORF">FNYG_01070</name>
</gene>
<proteinExistence type="predicted"/>
<evidence type="ECO:0000313" key="3">
    <source>
        <dbReference type="EMBL" id="PNP86014.1"/>
    </source>
</evidence>
<accession>A0A2K0WUS7</accession>
<sequence>MRSLLHLDQPSPAWAISLKMADPNESSQFLLQPLNFDTSSSPAPSTGYDMAQSEISDGRWDEATSAASGYHGHTEATRGRDDERSTEARTEITGLLIRETGRDGNSSSAKNHQRSILRVWSLELSLLLLATGLLGSIFAILGAYNPDELPDWNGKTGVSITLNALIAVIATIFRATIAFVALEVLAQLKWDWITKTFRPVGDMQRYDDASRGALGSLMLPSSSCLQAPAAGHYSCDSRCCFSRHRTCHSTGNTAAVLRPGCSRAVGVNYCG</sequence>
<feature type="region of interest" description="Disordered" evidence="1">
    <location>
        <begin position="64"/>
        <end position="87"/>
    </location>
</feature>
<feature type="compositionally biased region" description="Basic and acidic residues" evidence="1">
    <location>
        <begin position="72"/>
        <end position="87"/>
    </location>
</feature>
<protein>
    <submittedName>
        <fullName evidence="3">Uncharacterized protein</fullName>
    </submittedName>
</protein>
<keyword evidence="4" id="KW-1185">Reference proteome</keyword>
<evidence type="ECO:0000256" key="2">
    <source>
        <dbReference type="SAM" id="Phobius"/>
    </source>
</evidence>
<dbReference type="STRING" id="42673.A0A2K0WUS7"/>
<dbReference type="PANTHER" id="PTHR35394">
    <property type="entry name" value="DUF3176 DOMAIN-CONTAINING PROTEIN"/>
    <property type="match status" value="1"/>
</dbReference>
<dbReference type="Proteomes" id="UP000236664">
    <property type="component" value="Unassembled WGS sequence"/>
</dbReference>
<keyword evidence="2" id="KW-0472">Membrane</keyword>